<feature type="compositionally biased region" description="Basic and acidic residues" evidence="1">
    <location>
        <begin position="48"/>
        <end position="89"/>
    </location>
</feature>
<evidence type="ECO:0000256" key="2">
    <source>
        <dbReference type="SAM" id="Phobius"/>
    </source>
</evidence>
<dbReference type="GeneID" id="93713879"/>
<evidence type="ECO:0000256" key="1">
    <source>
        <dbReference type="SAM" id="MobiDB-lite"/>
    </source>
</evidence>
<comment type="caution">
    <text evidence="3">The sequence shown here is derived from an EMBL/GenBank/DDBJ whole genome shotgun (WGS) entry which is preliminary data.</text>
</comment>
<organism evidence="3 4">
    <name type="scientific">Priestia endophytica DSM 13796</name>
    <dbReference type="NCBI Taxonomy" id="1121089"/>
    <lineage>
        <taxon>Bacteria</taxon>
        <taxon>Bacillati</taxon>
        <taxon>Bacillota</taxon>
        <taxon>Bacilli</taxon>
        <taxon>Bacillales</taxon>
        <taxon>Bacillaceae</taxon>
        <taxon>Priestia</taxon>
    </lineage>
</organism>
<keyword evidence="2" id="KW-0472">Membrane</keyword>
<feature type="compositionally biased region" description="Basic and acidic residues" evidence="1">
    <location>
        <begin position="550"/>
        <end position="565"/>
    </location>
</feature>
<sequence length="938" mass="104278">MEEQQNEKMSSKARWIIGGIVTICLAVLIVVAIQLNKKQEPEVATEATQDKKEKTADEQIGSDLEKALSELKKDKSSEDKKTDSKDKATATKSSDPFAYLFNPSKSDDPLTFLSIDPTDLPDVPEPVVSKTEDVAGVQDDKTPNGPVVTLPTDKITDLPTVPSLPTSDDPTLPSDAVDEGDGDDKVPTDVPGTVIPPTGNQDNIDNQDKGDTGTPDDSNNGGTNKPTPDPDDEGTNKPTPDPDDEGTNKPTPDPDDEGTNKPTPDPDDEGTNKPTPDPDDEGTNKPTPDPDDEGTNKPTPDPDDEGTNKPTPDPDDEGTNKPTPNPGEQLENLTLALPEDTYERLVSYREQQQIYNALYYGNKEGLKDQEVVTLLDEMLRNYNNASDTDITARQLIQSLTQSQLNDEQARIYNAQLTKLKEEIEKVTREEYVDVYVIKEGSSKDQLYYAGTFEDLLNGNKVELEKAKNSEMALADQKASEAAENLRNNKLDELQRKANQKALIEAINSYQLIANYSTEADNEAEAKRNEALRILSESVKASDEPEIENNDTTKVENDEDKTEAKVDNQQELKNSLNQLMEEKKYIQVLQQASAYVEQYPELDDTIKEASEKLLEQSIKDMKSNNAYTDEDTKKYLSQSYAALTGLSKVPNEVSEKAKEEFYGYRLVMQAEKLIESDSTQAAIFAYEGYKRQETDGAKAILQKANTTLGEKALNMESKDDAERAYEILTVTAKGVNDTLMQTAVDRKTAYGYVEAGEKRYDAGEIEEAIAYGSEANRLYPEKNLGGALVEKVANRLLEEAEQKELTEQVESYNLIVNVKGLDESIKTQAENRKTVIDALDRVKNIEKKEQQLYYLYTALEKIEETKDSAWSKEMKVEVQTQYDACIKDMLTQAQTWSTGNEEEKVKAATYYKAIVEIGKYAGEETVTNAKTELTELGYE</sequence>
<feature type="compositionally biased region" description="Basic and acidic residues" evidence="1">
    <location>
        <begin position="130"/>
        <end position="142"/>
    </location>
</feature>
<evidence type="ECO:0000313" key="3">
    <source>
        <dbReference type="EMBL" id="SFQ67305.1"/>
    </source>
</evidence>
<keyword evidence="2" id="KW-0812">Transmembrane</keyword>
<gene>
    <name evidence="3" type="ORF">SAMN02745910_02681</name>
</gene>
<accession>A0A1I6AF63</accession>
<protein>
    <submittedName>
        <fullName evidence="3">Uncharacterized protein</fullName>
    </submittedName>
</protein>
<reference evidence="3 4" key="1">
    <citation type="submission" date="2016-10" db="EMBL/GenBank/DDBJ databases">
        <authorList>
            <person name="Varghese N."/>
            <person name="Submissions S."/>
        </authorList>
    </citation>
    <scope>NUCLEOTIDE SEQUENCE [LARGE SCALE GENOMIC DNA]</scope>
    <source>
        <strain evidence="3 4">DSM 13796</strain>
    </source>
</reference>
<keyword evidence="2" id="KW-1133">Transmembrane helix</keyword>
<dbReference type="Proteomes" id="UP000182762">
    <property type="component" value="Unassembled WGS sequence"/>
</dbReference>
<name>A0A1I6AF63_9BACI</name>
<feature type="transmembrane region" description="Helical" evidence="2">
    <location>
        <begin position="15"/>
        <end position="35"/>
    </location>
</feature>
<proteinExistence type="predicted"/>
<dbReference type="EMBL" id="FOXX01000006">
    <property type="protein sequence ID" value="SFQ67305.1"/>
    <property type="molecule type" value="Genomic_DNA"/>
</dbReference>
<feature type="region of interest" description="Disordered" evidence="1">
    <location>
        <begin position="38"/>
        <end position="330"/>
    </location>
</feature>
<feature type="region of interest" description="Disordered" evidence="1">
    <location>
        <begin position="539"/>
        <end position="565"/>
    </location>
</feature>
<keyword evidence="4" id="KW-1185">Reference proteome</keyword>
<evidence type="ECO:0000313" key="4">
    <source>
        <dbReference type="Proteomes" id="UP000182762"/>
    </source>
</evidence>
<feature type="compositionally biased region" description="Polar residues" evidence="1">
    <location>
        <begin position="215"/>
        <end position="226"/>
    </location>
</feature>
<dbReference type="RefSeq" id="WP_074842824.1">
    <property type="nucleotide sequence ID" value="NZ_FOXX01000006.1"/>
</dbReference>